<feature type="transmembrane region" description="Helical" evidence="8">
    <location>
        <begin position="7"/>
        <end position="27"/>
    </location>
</feature>
<evidence type="ECO:0000256" key="8">
    <source>
        <dbReference type="SAM" id="Phobius"/>
    </source>
</evidence>
<dbReference type="KEGG" id="tpaf:A3L08_01000"/>
<feature type="transmembrane region" description="Helical" evidence="8">
    <location>
        <begin position="72"/>
        <end position="92"/>
    </location>
</feature>
<sequence>MRKWLPALITLSITSLFLGVYIGSVSISPSDITSSIAYGIKEAFHGLFPSIDPGEKPSYFVIVWEIRLPRVLLAYLVGLSLAGAGTASQALFRNPLADPYIMGISAGAGLGAALASVYWHGHLGLAALVSAILSVFIVYSVSRVDGKVPVDTLLLAGIAFGFLASAATWYILLSHQDRATLTWMWLMGSFNGATWGDVGKMVLVSALGLGFLVWKWRELNLVLLGEESIALGLDLHLYRRLFIGAITLLTAFSVSTSGIIGFVGLMGPHIMRLILGPNHRELTPASALFGGVLLVTADLIARVLSRPTEIPVGIVTAMMGAPFFLYLLMKHKRGELYS</sequence>
<reference evidence="9 10" key="1">
    <citation type="submission" date="2016-04" db="EMBL/GenBank/DDBJ databases">
        <title>Complete genome sequence of Thermococcus pacificus type strain P4.</title>
        <authorList>
            <person name="Oger P.M."/>
        </authorList>
    </citation>
    <scope>NUCLEOTIDE SEQUENCE [LARGE SCALE GENOMIC DNA]</scope>
    <source>
        <strain evidence="9 10">P-4</strain>
    </source>
</reference>
<keyword evidence="6 8" id="KW-1133">Transmembrane helix</keyword>
<evidence type="ECO:0000256" key="6">
    <source>
        <dbReference type="ARBA" id="ARBA00022989"/>
    </source>
</evidence>
<dbReference type="AlphaFoldDB" id="A0A218P5F8"/>
<dbReference type="SUPFAM" id="SSF81345">
    <property type="entry name" value="ABC transporter involved in vitamin B12 uptake, BtuC"/>
    <property type="match status" value="1"/>
</dbReference>
<dbReference type="PANTHER" id="PTHR30472:SF25">
    <property type="entry name" value="ABC TRANSPORTER PERMEASE PROTEIN MJ0876-RELATED"/>
    <property type="match status" value="1"/>
</dbReference>
<evidence type="ECO:0000313" key="9">
    <source>
        <dbReference type="EMBL" id="ASJ06008.1"/>
    </source>
</evidence>
<name>A0A218P5F8_9EURY</name>
<feature type="transmembrane region" description="Helical" evidence="8">
    <location>
        <begin position="285"/>
        <end position="304"/>
    </location>
</feature>
<evidence type="ECO:0000256" key="3">
    <source>
        <dbReference type="ARBA" id="ARBA00022448"/>
    </source>
</evidence>
<keyword evidence="3" id="KW-0813">Transport</keyword>
<keyword evidence="5 8" id="KW-0812">Transmembrane</keyword>
<comment type="similarity">
    <text evidence="2">Belongs to the binding-protein-dependent transport system permease family. FecCD subfamily.</text>
</comment>
<evidence type="ECO:0000256" key="2">
    <source>
        <dbReference type="ARBA" id="ARBA00007935"/>
    </source>
</evidence>
<evidence type="ECO:0000256" key="7">
    <source>
        <dbReference type="ARBA" id="ARBA00023136"/>
    </source>
</evidence>
<dbReference type="FunFam" id="1.10.3470.10:FF:000001">
    <property type="entry name" value="Vitamin B12 ABC transporter permease BtuC"/>
    <property type="match status" value="1"/>
</dbReference>
<dbReference type="Pfam" id="PF01032">
    <property type="entry name" value="FecCD"/>
    <property type="match status" value="1"/>
</dbReference>
<dbReference type="RefSeq" id="WP_088853270.1">
    <property type="nucleotide sequence ID" value="NZ_CP015102.1"/>
</dbReference>
<evidence type="ECO:0000313" key="10">
    <source>
        <dbReference type="Proteomes" id="UP000197418"/>
    </source>
</evidence>
<protein>
    <submittedName>
        <fullName evidence="9">Iron ABC transporter</fullName>
    </submittedName>
</protein>
<dbReference type="OrthoDB" id="57034at2157"/>
<dbReference type="GO" id="GO:0005886">
    <property type="term" value="C:plasma membrane"/>
    <property type="evidence" value="ECO:0007669"/>
    <property type="project" value="UniProtKB-SubCell"/>
</dbReference>
<evidence type="ECO:0000256" key="4">
    <source>
        <dbReference type="ARBA" id="ARBA00022475"/>
    </source>
</evidence>
<organism evidence="9 10">
    <name type="scientific">Thermococcus pacificus</name>
    <dbReference type="NCBI Taxonomy" id="71998"/>
    <lineage>
        <taxon>Archaea</taxon>
        <taxon>Methanobacteriati</taxon>
        <taxon>Methanobacteriota</taxon>
        <taxon>Thermococci</taxon>
        <taxon>Thermococcales</taxon>
        <taxon>Thermococcaceae</taxon>
        <taxon>Thermococcus</taxon>
    </lineage>
</organism>
<accession>A0A218P5F8</accession>
<feature type="transmembrane region" description="Helical" evidence="8">
    <location>
        <begin position="192"/>
        <end position="214"/>
    </location>
</feature>
<feature type="transmembrane region" description="Helical" evidence="8">
    <location>
        <begin position="310"/>
        <end position="329"/>
    </location>
</feature>
<keyword evidence="10" id="KW-1185">Reference proteome</keyword>
<dbReference type="InterPro" id="IPR000522">
    <property type="entry name" value="ABC_transptr_permease_BtuC"/>
</dbReference>
<dbReference type="PANTHER" id="PTHR30472">
    <property type="entry name" value="FERRIC ENTEROBACTIN TRANSPORT SYSTEM PERMEASE PROTEIN"/>
    <property type="match status" value="1"/>
</dbReference>
<comment type="subcellular location">
    <subcellularLocation>
        <location evidence="1">Cell membrane</location>
        <topology evidence="1">Multi-pass membrane protein</topology>
    </subcellularLocation>
</comment>
<feature type="transmembrane region" description="Helical" evidence="8">
    <location>
        <begin position="125"/>
        <end position="141"/>
    </location>
</feature>
<keyword evidence="7 8" id="KW-0472">Membrane</keyword>
<proteinExistence type="inferred from homology"/>
<evidence type="ECO:0000256" key="5">
    <source>
        <dbReference type="ARBA" id="ARBA00022692"/>
    </source>
</evidence>
<dbReference type="CDD" id="cd06550">
    <property type="entry name" value="TM_ABC_iron-siderophores_like"/>
    <property type="match status" value="1"/>
</dbReference>
<dbReference type="Gene3D" id="1.10.3470.10">
    <property type="entry name" value="ABC transporter involved in vitamin B12 uptake, BtuC"/>
    <property type="match status" value="1"/>
</dbReference>
<gene>
    <name evidence="9" type="ORF">A3L08_01000</name>
</gene>
<dbReference type="EMBL" id="CP015102">
    <property type="protein sequence ID" value="ASJ06008.1"/>
    <property type="molecule type" value="Genomic_DNA"/>
</dbReference>
<dbReference type="Proteomes" id="UP000197418">
    <property type="component" value="Chromosome"/>
</dbReference>
<keyword evidence="4" id="KW-1003">Cell membrane</keyword>
<dbReference type="GeneID" id="33314804"/>
<evidence type="ECO:0000256" key="1">
    <source>
        <dbReference type="ARBA" id="ARBA00004651"/>
    </source>
</evidence>
<feature type="transmembrane region" description="Helical" evidence="8">
    <location>
        <begin position="153"/>
        <end position="172"/>
    </location>
</feature>
<dbReference type="GO" id="GO:0022857">
    <property type="term" value="F:transmembrane transporter activity"/>
    <property type="evidence" value="ECO:0007669"/>
    <property type="project" value="InterPro"/>
</dbReference>
<dbReference type="InterPro" id="IPR037294">
    <property type="entry name" value="ABC_BtuC-like"/>
</dbReference>
<feature type="transmembrane region" description="Helical" evidence="8">
    <location>
        <begin position="244"/>
        <end position="265"/>
    </location>
</feature>